<reference evidence="2" key="1">
    <citation type="journal article" date="2023" name="Insect Mol. Biol.">
        <title>Genome sequencing provides insights into the evolution of gene families encoding plant cell wall-degrading enzymes in longhorned beetles.</title>
        <authorList>
            <person name="Shin N.R."/>
            <person name="Okamura Y."/>
            <person name="Kirsch R."/>
            <person name="Pauchet Y."/>
        </authorList>
    </citation>
    <scope>NUCLEOTIDE SEQUENCE</scope>
    <source>
        <strain evidence="2">AMC_N1</strain>
    </source>
</reference>
<dbReference type="AlphaFoldDB" id="A0AAV8Z7A1"/>
<protein>
    <submittedName>
        <fullName evidence="2">Uncharacterized protein</fullName>
    </submittedName>
</protein>
<name>A0AAV8Z7A1_9CUCU</name>
<comment type="caution">
    <text evidence="2">The sequence shown here is derived from an EMBL/GenBank/DDBJ whole genome shotgun (WGS) entry which is preliminary data.</text>
</comment>
<evidence type="ECO:0000313" key="2">
    <source>
        <dbReference type="EMBL" id="KAJ8959071.1"/>
    </source>
</evidence>
<accession>A0AAV8Z7A1</accession>
<gene>
    <name evidence="2" type="ORF">NQ318_022327</name>
</gene>
<evidence type="ECO:0000313" key="3">
    <source>
        <dbReference type="Proteomes" id="UP001162162"/>
    </source>
</evidence>
<proteinExistence type="predicted"/>
<keyword evidence="3" id="KW-1185">Reference proteome</keyword>
<dbReference type="EMBL" id="JAPWTK010000014">
    <property type="protein sequence ID" value="KAJ8959071.1"/>
    <property type="molecule type" value="Genomic_DNA"/>
</dbReference>
<organism evidence="2 3">
    <name type="scientific">Aromia moschata</name>
    <dbReference type="NCBI Taxonomy" id="1265417"/>
    <lineage>
        <taxon>Eukaryota</taxon>
        <taxon>Metazoa</taxon>
        <taxon>Ecdysozoa</taxon>
        <taxon>Arthropoda</taxon>
        <taxon>Hexapoda</taxon>
        <taxon>Insecta</taxon>
        <taxon>Pterygota</taxon>
        <taxon>Neoptera</taxon>
        <taxon>Endopterygota</taxon>
        <taxon>Coleoptera</taxon>
        <taxon>Polyphaga</taxon>
        <taxon>Cucujiformia</taxon>
        <taxon>Chrysomeloidea</taxon>
        <taxon>Cerambycidae</taxon>
        <taxon>Cerambycinae</taxon>
        <taxon>Callichromatini</taxon>
        <taxon>Aromia</taxon>
    </lineage>
</organism>
<dbReference type="Proteomes" id="UP001162162">
    <property type="component" value="Unassembled WGS sequence"/>
</dbReference>
<evidence type="ECO:0000256" key="1">
    <source>
        <dbReference type="SAM" id="MobiDB-lite"/>
    </source>
</evidence>
<feature type="region of interest" description="Disordered" evidence="1">
    <location>
        <begin position="33"/>
        <end position="54"/>
    </location>
</feature>
<sequence length="88" mass="9715">MAFWSPFETDENNVASDITSENVEVILTLSNRTPRSPGALRQARCPPNPAEMPPPPYHIAVMLSPQNDLDAIQVIRDSPPPSYEKAIT</sequence>